<dbReference type="Gene3D" id="2.60.40.10">
    <property type="entry name" value="Immunoglobulins"/>
    <property type="match status" value="5"/>
</dbReference>
<keyword evidence="3" id="KW-1015">Disulfide bond</keyword>
<protein>
    <recommendedName>
        <fullName evidence="11">Nephrin/kirre</fullName>
    </recommendedName>
</protein>
<feature type="domain" description="Ig-like" evidence="7">
    <location>
        <begin position="246"/>
        <end position="342"/>
    </location>
</feature>
<dbReference type="SMART" id="SM00409">
    <property type="entry name" value="IG"/>
    <property type="match status" value="3"/>
</dbReference>
<dbReference type="GO" id="GO:0016020">
    <property type="term" value="C:membrane"/>
    <property type="evidence" value="ECO:0007669"/>
    <property type="project" value="UniProtKB-SubCell"/>
</dbReference>
<dbReference type="InterPro" id="IPR007110">
    <property type="entry name" value="Ig-like_dom"/>
</dbReference>
<feature type="chain" id="PRO_5044010765" description="Nephrin/kirre" evidence="6">
    <location>
        <begin position="26"/>
        <end position="792"/>
    </location>
</feature>
<feature type="domain" description="Ig-like" evidence="7">
    <location>
        <begin position="140"/>
        <end position="241"/>
    </location>
</feature>
<proteinExistence type="predicted"/>
<dbReference type="PROSITE" id="PS50835">
    <property type="entry name" value="IG_LIKE"/>
    <property type="match status" value="5"/>
</dbReference>
<accession>A0AAV2RAG6</accession>
<dbReference type="Proteomes" id="UP001497623">
    <property type="component" value="Unassembled WGS sequence"/>
</dbReference>
<evidence type="ECO:0008006" key="11">
    <source>
        <dbReference type="Google" id="ProtNLM"/>
    </source>
</evidence>
<keyword evidence="10" id="KW-1185">Reference proteome</keyword>
<evidence type="ECO:0000259" key="8">
    <source>
        <dbReference type="PROSITE" id="PS50853"/>
    </source>
</evidence>
<evidence type="ECO:0000256" key="2">
    <source>
        <dbReference type="ARBA" id="ARBA00023136"/>
    </source>
</evidence>
<reference evidence="9 10" key="1">
    <citation type="submission" date="2024-05" db="EMBL/GenBank/DDBJ databases">
        <authorList>
            <person name="Wallberg A."/>
        </authorList>
    </citation>
    <scope>NUCLEOTIDE SEQUENCE [LARGE SCALE GENOMIC DNA]</scope>
</reference>
<feature type="signal peptide" evidence="6">
    <location>
        <begin position="1"/>
        <end position="25"/>
    </location>
</feature>
<keyword evidence="2 5" id="KW-0472">Membrane</keyword>
<evidence type="ECO:0000256" key="4">
    <source>
        <dbReference type="SAM" id="MobiDB-lite"/>
    </source>
</evidence>
<feature type="domain" description="Ig-like" evidence="7">
    <location>
        <begin position="28"/>
        <end position="135"/>
    </location>
</feature>
<dbReference type="Pfam" id="PF08205">
    <property type="entry name" value="C2-set_2"/>
    <property type="match status" value="2"/>
</dbReference>
<feature type="domain" description="Ig-like" evidence="7">
    <location>
        <begin position="347"/>
        <end position="439"/>
    </location>
</feature>
<dbReference type="PANTHER" id="PTHR23278:SF19">
    <property type="entry name" value="OBSCURIN"/>
    <property type="match status" value="1"/>
</dbReference>
<dbReference type="PROSITE" id="PS50853">
    <property type="entry name" value="FN3"/>
    <property type="match status" value="1"/>
</dbReference>
<dbReference type="InterPro" id="IPR003599">
    <property type="entry name" value="Ig_sub"/>
</dbReference>
<evidence type="ECO:0000256" key="1">
    <source>
        <dbReference type="ARBA" id="ARBA00004167"/>
    </source>
</evidence>
<keyword evidence="6" id="KW-0732">Signal</keyword>
<dbReference type="InterPro" id="IPR003961">
    <property type="entry name" value="FN3_dom"/>
</dbReference>
<dbReference type="InterPro" id="IPR013783">
    <property type="entry name" value="Ig-like_fold"/>
</dbReference>
<feature type="domain" description="Ig-like" evidence="7">
    <location>
        <begin position="444"/>
        <end position="518"/>
    </location>
</feature>
<comment type="subcellular location">
    <subcellularLocation>
        <location evidence="1">Membrane</location>
        <topology evidence="1">Single-pass membrane protein</topology>
    </subcellularLocation>
</comment>
<feature type="domain" description="Fibronectin type-III" evidence="8">
    <location>
        <begin position="540"/>
        <end position="636"/>
    </location>
</feature>
<evidence type="ECO:0000256" key="6">
    <source>
        <dbReference type="SAM" id="SignalP"/>
    </source>
</evidence>
<gene>
    <name evidence="9" type="ORF">MNOR_LOCUS21886</name>
</gene>
<dbReference type="InterPro" id="IPR013162">
    <property type="entry name" value="CD80_C2-set"/>
</dbReference>
<feature type="compositionally biased region" description="Polar residues" evidence="4">
    <location>
        <begin position="678"/>
        <end position="689"/>
    </location>
</feature>
<evidence type="ECO:0000259" key="7">
    <source>
        <dbReference type="PROSITE" id="PS50835"/>
    </source>
</evidence>
<name>A0AAV2RAG6_MEGNR</name>
<dbReference type="SUPFAM" id="SSF48726">
    <property type="entry name" value="Immunoglobulin"/>
    <property type="match status" value="5"/>
</dbReference>
<keyword evidence="5" id="KW-0812">Transmembrane</keyword>
<feature type="region of interest" description="Disordered" evidence="4">
    <location>
        <begin position="678"/>
        <end position="707"/>
    </location>
</feature>
<dbReference type="PANTHER" id="PTHR23278">
    <property type="entry name" value="SIDESTEP PROTEIN"/>
    <property type="match status" value="1"/>
</dbReference>
<dbReference type="SMART" id="SM00408">
    <property type="entry name" value="IGc2"/>
    <property type="match status" value="4"/>
</dbReference>
<dbReference type="AlphaFoldDB" id="A0AAV2RAG6"/>
<dbReference type="Pfam" id="PF13927">
    <property type="entry name" value="Ig_3"/>
    <property type="match status" value="1"/>
</dbReference>
<evidence type="ECO:0000313" key="9">
    <source>
        <dbReference type="EMBL" id="CAL4119919.1"/>
    </source>
</evidence>
<dbReference type="InterPro" id="IPR036179">
    <property type="entry name" value="Ig-like_dom_sf"/>
</dbReference>
<keyword evidence="5" id="KW-1133">Transmembrane helix</keyword>
<dbReference type="SUPFAM" id="SSF49265">
    <property type="entry name" value="Fibronectin type III"/>
    <property type="match status" value="1"/>
</dbReference>
<dbReference type="InterPro" id="IPR036116">
    <property type="entry name" value="FN3_sf"/>
</dbReference>
<evidence type="ECO:0000256" key="5">
    <source>
        <dbReference type="SAM" id="Phobius"/>
    </source>
</evidence>
<dbReference type="CDD" id="cd00096">
    <property type="entry name" value="Ig"/>
    <property type="match status" value="1"/>
</dbReference>
<dbReference type="InterPro" id="IPR003598">
    <property type="entry name" value="Ig_sub2"/>
</dbReference>
<evidence type="ECO:0000313" key="10">
    <source>
        <dbReference type="Proteomes" id="UP001497623"/>
    </source>
</evidence>
<evidence type="ECO:0000256" key="3">
    <source>
        <dbReference type="ARBA" id="ARBA00023157"/>
    </source>
</evidence>
<organism evidence="9 10">
    <name type="scientific">Meganyctiphanes norvegica</name>
    <name type="common">Northern krill</name>
    <name type="synonym">Thysanopoda norvegica</name>
    <dbReference type="NCBI Taxonomy" id="48144"/>
    <lineage>
        <taxon>Eukaryota</taxon>
        <taxon>Metazoa</taxon>
        <taxon>Ecdysozoa</taxon>
        <taxon>Arthropoda</taxon>
        <taxon>Crustacea</taxon>
        <taxon>Multicrustacea</taxon>
        <taxon>Malacostraca</taxon>
        <taxon>Eumalacostraca</taxon>
        <taxon>Eucarida</taxon>
        <taxon>Euphausiacea</taxon>
        <taxon>Euphausiidae</taxon>
        <taxon>Meganyctiphanes</taxon>
    </lineage>
</organism>
<feature type="transmembrane region" description="Helical" evidence="5">
    <location>
        <begin position="651"/>
        <end position="673"/>
    </location>
</feature>
<comment type="caution">
    <text evidence="9">The sequence shown here is derived from an EMBL/GenBank/DDBJ whole genome shotgun (WGS) entry which is preliminary data.</text>
</comment>
<dbReference type="EMBL" id="CAXKWB010017929">
    <property type="protein sequence ID" value="CAL4119919.1"/>
    <property type="molecule type" value="Genomic_DNA"/>
</dbReference>
<sequence>MCTCPAWRTVMCLLISSININTTVSQEPEERVVDVVGVAGVDGELPCLLEPRVRDDLPKLLLWYKDGIKTPIISYRSGRSLPPLEESLGSRLQLDLGSHSASLVIATVTPADAGTYECRVDYPKSPSHTVYVNFSVIEPPRLIEIQDEQGSPMEEGVMGPYQEDQMVVFTCLARDGVPLPNVTWWQKGELLDGGWEISGPQLVQNDFVVSRLTRGWHNTTITCQAANTHRLTPLVQDVTITMFLRPLWVLLETPDAVQEGQLLRLHCTTEGARPPALMTWLIRGQVTQAETEEEPTSIQYMSRTTSTLALRVSKEDDGMEVACRAANPATPDNFIANTTKLQVHYKPRVVASLGRPLEASLLKEGDDVYFNCKVTSNPPVQRITWFHQGVEQVQNVSEGVILSAESLVLQRVSRDRSGDYQCAAANTIAAVTSMPITLNIRYSPECQTSPTTYFIYDKSINVTCSVTSYPPVHLIQWRWNSSTEVITSKPILAALQTTSIAQYSVGPSMEPDDRLLTCWGVNDMGVQDIPCTFTVKSASAPAPLSSCRLANITASSLSLKCERWPHAPDLGSTLYRAEVYFENGTLFANVTSPRASFNVSRLDAGTSYQIKVYITHGPITSPPVFVEAYTARAVRTHKASVDSSAGTEINYVVLILGGLVVGVGMVLVIVWAAHQCGGSSNQPAPSTTPAPKFYTTPEEANPDVVPTDGEQETVQHRLSHISAAVASERLEELGSSATLSETTPLNPRSSKIGYRPLLLTSGGSCTSVDYAGTRTTIYSSTEHSCKSEESIV</sequence>